<keyword evidence="3" id="KW-1185">Reference proteome</keyword>
<dbReference type="AlphaFoldDB" id="A0A068NKQ2"/>
<evidence type="ECO:0000313" key="2">
    <source>
        <dbReference type="EMBL" id="AIE84012.1"/>
    </source>
</evidence>
<evidence type="ECO:0000313" key="3">
    <source>
        <dbReference type="Proteomes" id="UP000027982"/>
    </source>
</evidence>
<dbReference type="GO" id="GO:0006284">
    <property type="term" value="P:base-excision repair"/>
    <property type="evidence" value="ECO:0007669"/>
    <property type="project" value="InterPro"/>
</dbReference>
<name>A0A068NKQ2_FIMGI</name>
<keyword evidence="1" id="KW-0479">Metal-binding</keyword>
<dbReference type="InterPro" id="IPR005019">
    <property type="entry name" value="Adenine_glyco"/>
</dbReference>
<feature type="binding site" evidence="1">
    <location>
        <position position="163"/>
    </location>
    <ligand>
        <name>Zn(2+)</name>
        <dbReference type="ChEBI" id="CHEBI:29105"/>
    </ligand>
</feature>
<sequence>MSDLMARYHDEEWGIPCHDDDRLFEMLSLEGAQAGLSWETVLKKREGYRQEYHGFRIARVAEMTPDDVERILQNPGVIRHRGKLESVVSNAKAVIEIQREYGSLSTYLWSFVGNAPIVNRESALASTPESDAMSKALKKRGFKFVGSTIVYAFMQACGMADDHSPDCFRAKEQMGVRRKA</sequence>
<keyword evidence="1" id="KW-0862">Zinc</keyword>
<dbReference type="EMBL" id="CP007139">
    <property type="protein sequence ID" value="AIE84012.1"/>
    <property type="molecule type" value="Genomic_DNA"/>
</dbReference>
<dbReference type="Proteomes" id="UP000027982">
    <property type="component" value="Chromosome"/>
</dbReference>
<protein>
    <submittedName>
        <fullName evidence="2">DNA-3-methyladenine glycosylase i</fullName>
    </submittedName>
</protein>
<dbReference type="eggNOG" id="COG2818">
    <property type="taxonomic scope" value="Bacteria"/>
</dbReference>
<dbReference type="PANTHER" id="PTHR30037:SF4">
    <property type="entry name" value="DNA-3-METHYLADENINE GLYCOSYLASE I"/>
    <property type="match status" value="1"/>
</dbReference>
<dbReference type="KEGG" id="fgi:OP10G_0644"/>
<reference evidence="2 3" key="1">
    <citation type="journal article" date="2014" name="PLoS ONE">
        <title>The first complete genome sequence of the class fimbriimonadia in the phylum armatimonadetes.</title>
        <authorList>
            <person name="Hu Z.Y."/>
            <person name="Wang Y.Z."/>
            <person name="Im W.T."/>
            <person name="Wang S.Y."/>
            <person name="Zhao G.P."/>
            <person name="Zheng H.J."/>
            <person name="Quan Z.X."/>
        </authorList>
    </citation>
    <scope>NUCLEOTIDE SEQUENCE [LARGE SCALE GENOMIC DNA]</scope>
    <source>
        <strain evidence="2">Gsoil 348</strain>
    </source>
</reference>
<accession>A0A068NKQ2</accession>
<dbReference type="HOGENOM" id="CLU_083758_1_0_0"/>
<organism evidence="2 3">
    <name type="scientific">Fimbriimonas ginsengisoli Gsoil 348</name>
    <dbReference type="NCBI Taxonomy" id="661478"/>
    <lineage>
        <taxon>Bacteria</taxon>
        <taxon>Bacillati</taxon>
        <taxon>Armatimonadota</taxon>
        <taxon>Fimbriimonadia</taxon>
        <taxon>Fimbriimonadales</taxon>
        <taxon>Fimbriimonadaceae</taxon>
        <taxon>Fimbriimonas</taxon>
    </lineage>
</organism>
<evidence type="ECO:0000256" key="1">
    <source>
        <dbReference type="PIRSR" id="PIRSR605019-1"/>
    </source>
</evidence>
<dbReference type="Gene3D" id="1.10.340.30">
    <property type="entry name" value="Hypothetical protein, domain 2"/>
    <property type="match status" value="1"/>
</dbReference>
<dbReference type="Pfam" id="PF03352">
    <property type="entry name" value="Adenine_glyco"/>
    <property type="match status" value="1"/>
</dbReference>
<feature type="binding site" evidence="1">
    <location>
        <position position="9"/>
    </location>
    <ligand>
        <name>Zn(2+)</name>
        <dbReference type="ChEBI" id="CHEBI:29105"/>
    </ligand>
</feature>
<dbReference type="STRING" id="661478.OP10G_0644"/>
<dbReference type="GO" id="GO:0008725">
    <property type="term" value="F:DNA-3-methyladenine glycosylase activity"/>
    <property type="evidence" value="ECO:0007669"/>
    <property type="project" value="InterPro"/>
</dbReference>
<dbReference type="GO" id="GO:0046872">
    <property type="term" value="F:metal ion binding"/>
    <property type="evidence" value="ECO:0007669"/>
    <property type="project" value="UniProtKB-KW"/>
</dbReference>
<dbReference type="PANTHER" id="PTHR30037">
    <property type="entry name" value="DNA-3-METHYLADENINE GLYCOSYLASE 1"/>
    <property type="match status" value="1"/>
</dbReference>
<gene>
    <name evidence="2" type="ORF">OP10G_0644</name>
</gene>
<feature type="binding site" evidence="1">
    <location>
        <position position="167"/>
    </location>
    <ligand>
        <name>Zn(2+)</name>
        <dbReference type="ChEBI" id="CHEBI:29105"/>
    </ligand>
</feature>
<dbReference type="InterPro" id="IPR011257">
    <property type="entry name" value="DNA_glycosylase"/>
</dbReference>
<proteinExistence type="predicted"/>
<dbReference type="InterPro" id="IPR052891">
    <property type="entry name" value="DNA-3mA_glycosylase"/>
</dbReference>
<dbReference type="SUPFAM" id="SSF48150">
    <property type="entry name" value="DNA-glycosylase"/>
    <property type="match status" value="1"/>
</dbReference>